<name>A0ABP7BDS3_9ACTN</name>
<accession>A0ABP7BDS3</accession>
<protein>
    <submittedName>
        <fullName evidence="2">Class I SAM-dependent methyltransferase</fullName>
    </submittedName>
</protein>
<dbReference type="CDD" id="cd02440">
    <property type="entry name" value="AdoMet_MTases"/>
    <property type="match status" value="1"/>
</dbReference>
<dbReference type="InterPro" id="IPR052356">
    <property type="entry name" value="Thiol_S-MT"/>
</dbReference>
<feature type="domain" description="Methyltransferase type 11" evidence="1">
    <location>
        <begin position="45"/>
        <end position="139"/>
    </location>
</feature>
<dbReference type="RefSeq" id="WP_344875272.1">
    <property type="nucleotide sequence ID" value="NZ_BAAAZP010000033.1"/>
</dbReference>
<dbReference type="SUPFAM" id="SSF53335">
    <property type="entry name" value="S-adenosyl-L-methionine-dependent methyltransferases"/>
    <property type="match status" value="1"/>
</dbReference>
<dbReference type="InterPro" id="IPR013216">
    <property type="entry name" value="Methyltransf_11"/>
</dbReference>
<keyword evidence="2" id="KW-0489">Methyltransferase</keyword>
<proteinExistence type="predicted"/>
<reference evidence="3" key="1">
    <citation type="journal article" date="2019" name="Int. J. Syst. Evol. Microbiol.">
        <title>The Global Catalogue of Microorganisms (GCM) 10K type strain sequencing project: providing services to taxonomists for standard genome sequencing and annotation.</title>
        <authorList>
            <consortium name="The Broad Institute Genomics Platform"/>
            <consortium name="The Broad Institute Genome Sequencing Center for Infectious Disease"/>
            <person name="Wu L."/>
            <person name="Ma J."/>
        </authorList>
    </citation>
    <scope>NUCLEOTIDE SEQUENCE [LARGE SCALE GENOMIC DNA]</scope>
    <source>
        <strain evidence="3">JCM 16904</strain>
    </source>
</reference>
<dbReference type="GO" id="GO:0032259">
    <property type="term" value="P:methylation"/>
    <property type="evidence" value="ECO:0007669"/>
    <property type="project" value="UniProtKB-KW"/>
</dbReference>
<dbReference type="PANTHER" id="PTHR45036">
    <property type="entry name" value="METHYLTRANSFERASE LIKE 7B"/>
    <property type="match status" value="1"/>
</dbReference>
<dbReference type="GO" id="GO:0008168">
    <property type="term" value="F:methyltransferase activity"/>
    <property type="evidence" value="ECO:0007669"/>
    <property type="project" value="UniProtKB-KW"/>
</dbReference>
<keyword evidence="3" id="KW-1185">Reference proteome</keyword>
<evidence type="ECO:0000313" key="2">
    <source>
        <dbReference type="EMBL" id="GAA3656828.1"/>
    </source>
</evidence>
<organism evidence="2 3">
    <name type="scientific">Nonomuraea antimicrobica</name>
    <dbReference type="NCBI Taxonomy" id="561173"/>
    <lineage>
        <taxon>Bacteria</taxon>
        <taxon>Bacillati</taxon>
        <taxon>Actinomycetota</taxon>
        <taxon>Actinomycetes</taxon>
        <taxon>Streptosporangiales</taxon>
        <taxon>Streptosporangiaceae</taxon>
        <taxon>Nonomuraea</taxon>
    </lineage>
</organism>
<dbReference type="Gene3D" id="3.40.50.150">
    <property type="entry name" value="Vaccinia Virus protein VP39"/>
    <property type="match status" value="1"/>
</dbReference>
<dbReference type="PANTHER" id="PTHR45036:SF1">
    <property type="entry name" value="METHYLTRANSFERASE LIKE 7A"/>
    <property type="match status" value="1"/>
</dbReference>
<gene>
    <name evidence="2" type="ORF">GCM10022224_019890</name>
</gene>
<sequence length="213" mass="22700">MAQLSDFQHPRFAAAYERASKLADQRGAYEHRRRLLAGLTGKVIEVGAGNGRNFAHYPATVTEVVAVEPDDTLRALAAKAAGGAPVPVSVVPGHAEALPADGASFDAAVVSLVLCSVPSQPRALAEIARVLADDGELCFYEHVRSPNPALGLLEDVIVPLWRRLAGGCRPNRDTLRAIERAGFAVSEVDRFTFAPEPPVPALSHVLGRARLTR</sequence>
<dbReference type="Proteomes" id="UP001500902">
    <property type="component" value="Unassembled WGS sequence"/>
</dbReference>
<comment type="caution">
    <text evidence="2">The sequence shown here is derived from an EMBL/GenBank/DDBJ whole genome shotgun (WGS) entry which is preliminary data.</text>
</comment>
<evidence type="ECO:0000313" key="3">
    <source>
        <dbReference type="Proteomes" id="UP001500902"/>
    </source>
</evidence>
<evidence type="ECO:0000259" key="1">
    <source>
        <dbReference type="Pfam" id="PF08241"/>
    </source>
</evidence>
<dbReference type="Pfam" id="PF08241">
    <property type="entry name" value="Methyltransf_11"/>
    <property type="match status" value="1"/>
</dbReference>
<keyword evidence="2" id="KW-0808">Transferase</keyword>
<dbReference type="EMBL" id="BAAAZP010000033">
    <property type="protein sequence ID" value="GAA3656828.1"/>
    <property type="molecule type" value="Genomic_DNA"/>
</dbReference>
<dbReference type="InterPro" id="IPR029063">
    <property type="entry name" value="SAM-dependent_MTases_sf"/>
</dbReference>